<organism evidence="2">
    <name type="scientific">marine sediment metagenome</name>
    <dbReference type="NCBI Taxonomy" id="412755"/>
    <lineage>
        <taxon>unclassified sequences</taxon>
        <taxon>metagenomes</taxon>
        <taxon>ecological metagenomes</taxon>
    </lineage>
</organism>
<evidence type="ECO:0000313" key="2">
    <source>
        <dbReference type="EMBL" id="GAG61727.1"/>
    </source>
</evidence>
<name>X0ZUT8_9ZZZZ</name>
<dbReference type="AlphaFoldDB" id="X0ZUT8"/>
<proteinExistence type="predicted"/>
<reference evidence="2" key="1">
    <citation type="journal article" date="2014" name="Front. Microbiol.">
        <title>High frequency of phylogenetically diverse reductive dehalogenase-homologous genes in deep subseafloor sedimentary metagenomes.</title>
        <authorList>
            <person name="Kawai M."/>
            <person name="Futagami T."/>
            <person name="Toyoda A."/>
            <person name="Takaki Y."/>
            <person name="Nishi S."/>
            <person name="Hori S."/>
            <person name="Arai W."/>
            <person name="Tsubouchi T."/>
            <person name="Morono Y."/>
            <person name="Uchiyama I."/>
            <person name="Ito T."/>
            <person name="Fujiyama A."/>
            <person name="Inagaki F."/>
            <person name="Takami H."/>
        </authorList>
    </citation>
    <scope>NUCLEOTIDE SEQUENCE</scope>
    <source>
        <strain evidence="2">Expedition CK06-06</strain>
    </source>
</reference>
<evidence type="ECO:0000259" key="1">
    <source>
        <dbReference type="Pfam" id="PF07603"/>
    </source>
</evidence>
<gene>
    <name evidence="2" type="ORF">S01H4_14454</name>
</gene>
<feature type="domain" description="Lcl C-terminal" evidence="1">
    <location>
        <begin position="58"/>
        <end position="185"/>
    </location>
</feature>
<accession>X0ZUT8</accession>
<sequence>MKTGVIIPSRQLPKTGQTPSIIGFDDGHYYAGWWKGLTYLKNKERFIAKTLTEDDHDVVIDNATGLMWAGDGNKEGCNNGATITWNNAMIAIAALNAADGFAGFKDWRMPNYIELFSLLVLDPALVIAVKPLIYEPPFDNTKRSPYLTSTAHVETTTNAYLIPFTNAAGIGGSKAAMPAYLRLVRGGV</sequence>
<dbReference type="EMBL" id="BART01006336">
    <property type="protein sequence ID" value="GAG61727.1"/>
    <property type="molecule type" value="Genomic_DNA"/>
</dbReference>
<comment type="caution">
    <text evidence="2">The sequence shown here is derived from an EMBL/GenBank/DDBJ whole genome shotgun (WGS) entry which is preliminary data.</text>
</comment>
<dbReference type="InterPro" id="IPR011460">
    <property type="entry name" value="Lcl_C"/>
</dbReference>
<protein>
    <recommendedName>
        <fullName evidence="1">Lcl C-terminal domain-containing protein</fullName>
    </recommendedName>
</protein>
<dbReference type="Pfam" id="PF07603">
    <property type="entry name" value="Lcl_C"/>
    <property type="match status" value="1"/>
</dbReference>